<proteinExistence type="predicted"/>
<dbReference type="EMBL" id="UYSL01020074">
    <property type="protein sequence ID" value="VDL72574.1"/>
    <property type="molecule type" value="Genomic_DNA"/>
</dbReference>
<accession>A0A158QYT3</accession>
<evidence type="ECO:0000256" key="1">
    <source>
        <dbReference type="SAM" id="MobiDB-lite"/>
    </source>
</evidence>
<evidence type="ECO:0000313" key="4">
    <source>
        <dbReference type="WBParaSite" id="NBR_0000898401-mRNA-1"/>
    </source>
</evidence>
<evidence type="ECO:0000313" key="3">
    <source>
        <dbReference type="Proteomes" id="UP000271162"/>
    </source>
</evidence>
<dbReference type="WBParaSite" id="NBR_0000898401-mRNA-1">
    <property type="protein sequence ID" value="NBR_0000898401-mRNA-1"/>
    <property type="gene ID" value="NBR_0000898401"/>
</dbReference>
<keyword evidence="3" id="KW-1185">Reference proteome</keyword>
<feature type="compositionally biased region" description="Polar residues" evidence="1">
    <location>
        <begin position="119"/>
        <end position="133"/>
    </location>
</feature>
<feature type="compositionally biased region" description="Polar residues" evidence="1">
    <location>
        <begin position="81"/>
        <end position="108"/>
    </location>
</feature>
<reference evidence="2 3" key="2">
    <citation type="submission" date="2018-11" db="EMBL/GenBank/DDBJ databases">
        <authorList>
            <consortium name="Pathogen Informatics"/>
        </authorList>
    </citation>
    <scope>NUCLEOTIDE SEQUENCE [LARGE SCALE GENOMIC DNA]</scope>
</reference>
<dbReference type="OMA" id="HYWIAEK"/>
<protein>
    <submittedName>
        <fullName evidence="4">Zinc finger, CCHC-type</fullName>
    </submittedName>
</protein>
<feature type="region of interest" description="Disordered" evidence="1">
    <location>
        <begin position="81"/>
        <end position="148"/>
    </location>
</feature>
<sequence>MSDDGVKLVKAQKEYFTDAWKEQMKLIPSLGDVHYWIAEKFLPSSNVCCVATATMQQDEATSSSDEEVLFTKEMVRRLKKTSAQLVASRPTSSLSDTSGVSTMSTASVHKSRSDDHAEVTSTDSALPTNSPSKEGQRSEELIVTPRYL</sequence>
<dbReference type="AlphaFoldDB" id="A0A158QYT3"/>
<gene>
    <name evidence="2" type="ORF">NBR_LOCUS8985</name>
</gene>
<evidence type="ECO:0000313" key="2">
    <source>
        <dbReference type="EMBL" id="VDL72574.1"/>
    </source>
</evidence>
<name>A0A158QYT3_NIPBR</name>
<reference evidence="4" key="1">
    <citation type="submission" date="2016-04" db="UniProtKB">
        <authorList>
            <consortium name="WormBaseParasite"/>
        </authorList>
    </citation>
    <scope>IDENTIFICATION</scope>
</reference>
<organism evidence="4">
    <name type="scientific">Nippostrongylus brasiliensis</name>
    <name type="common">Rat hookworm</name>
    <dbReference type="NCBI Taxonomy" id="27835"/>
    <lineage>
        <taxon>Eukaryota</taxon>
        <taxon>Metazoa</taxon>
        <taxon>Ecdysozoa</taxon>
        <taxon>Nematoda</taxon>
        <taxon>Chromadorea</taxon>
        <taxon>Rhabditida</taxon>
        <taxon>Rhabditina</taxon>
        <taxon>Rhabditomorpha</taxon>
        <taxon>Strongyloidea</taxon>
        <taxon>Heligmosomidae</taxon>
        <taxon>Nippostrongylus</taxon>
    </lineage>
</organism>
<dbReference type="Proteomes" id="UP000271162">
    <property type="component" value="Unassembled WGS sequence"/>
</dbReference>